<gene>
    <name evidence="1" type="ORF">NGB36_28350</name>
</gene>
<keyword evidence="2" id="KW-1185">Reference proteome</keyword>
<dbReference type="RefSeq" id="WP_255923452.1">
    <property type="nucleotide sequence ID" value="NZ_JANFNG010000034.1"/>
</dbReference>
<reference evidence="1" key="1">
    <citation type="submission" date="2022-06" db="EMBL/GenBank/DDBJ databases">
        <title>Draft genome sequence of Streptomyces sp. RB6PN25 isolated from peat swamp forest in Thailand.</title>
        <authorList>
            <person name="Duangmal K."/>
            <person name="Klaysubun C."/>
        </authorList>
    </citation>
    <scope>NUCLEOTIDE SEQUENCE</scope>
    <source>
        <strain evidence="1">RB6PN25</strain>
    </source>
</reference>
<name>A0ABT1Q388_9ACTN</name>
<organism evidence="1 2">
    <name type="scientific">Streptomyces humicola</name>
    <dbReference type="NCBI Taxonomy" id="2953240"/>
    <lineage>
        <taxon>Bacteria</taxon>
        <taxon>Bacillati</taxon>
        <taxon>Actinomycetota</taxon>
        <taxon>Actinomycetes</taxon>
        <taxon>Kitasatosporales</taxon>
        <taxon>Streptomycetaceae</taxon>
        <taxon>Streptomyces</taxon>
    </lineage>
</organism>
<sequence length="199" mass="21108">MLLRSVIALGGDWGLMRVRRTFEGVAVAAAVLLAQGVLAGCSGGTQGHSAQASQHEKPSASAAIPARQLAALSAYRAMWNDLVHASLTADVNAPQLSDHASAGALQLLRYGLEQEQKEGVVSKGQPVLDPVVVSSQPTAQPVKYALRDCFDDTHWLQYTKSGKLKNDVPGGHHLTDATVELNDGTWKVTSLYLHEAGTC</sequence>
<evidence type="ECO:0000313" key="2">
    <source>
        <dbReference type="Proteomes" id="UP001057702"/>
    </source>
</evidence>
<dbReference type="EMBL" id="JANFNG010000034">
    <property type="protein sequence ID" value="MCQ4084387.1"/>
    <property type="molecule type" value="Genomic_DNA"/>
</dbReference>
<accession>A0ABT1Q388</accession>
<proteinExistence type="predicted"/>
<protein>
    <recommendedName>
        <fullName evidence="3">Lipoprotein</fullName>
    </recommendedName>
</protein>
<evidence type="ECO:0008006" key="3">
    <source>
        <dbReference type="Google" id="ProtNLM"/>
    </source>
</evidence>
<dbReference type="Proteomes" id="UP001057702">
    <property type="component" value="Unassembled WGS sequence"/>
</dbReference>
<evidence type="ECO:0000313" key="1">
    <source>
        <dbReference type="EMBL" id="MCQ4084387.1"/>
    </source>
</evidence>
<comment type="caution">
    <text evidence="1">The sequence shown here is derived from an EMBL/GenBank/DDBJ whole genome shotgun (WGS) entry which is preliminary data.</text>
</comment>